<dbReference type="InterPro" id="IPR054462">
    <property type="entry name" value="TraI_M"/>
</dbReference>
<dbReference type="EMBL" id="JABBNT010000006">
    <property type="protein sequence ID" value="NMM46503.1"/>
    <property type="molecule type" value="Genomic_DNA"/>
</dbReference>
<proteinExistence type="predicted"/>
<reference evidence="3 4" key="1">
    <citation type="submission" date="2020-04" db="EMBL/GenBank/DDBJ databases">
        <title>Rhodospirillaceae bacterium KN72 isolated from deep sea.</title>
        <authorList>
            <person name="Zhang D.-C."/>
        </authorList>
    </citation>
    <scope>NUCLEOTIDE SEQUENCE [LARGE SCALE GENOMIC DNA]</scope>
    <source>
        <strain evidence="3 4">KN72</strain>
    </source>
</reference>
<dbReference type="Pfam" id="PF22863">
    <property type="entry name" value="TraI_middle"/>
    <property type="match status" value="1"/>
</dbReference>
<protein>
    <submittedName>
        <fullName evidence="3">Relaxase/mobilization nuclease domain-containing protein</fullName>
    </submittedName>
</protein>
<accession>A0A7Y0E3K3</accession>
<evidence type="ECO:0000313" key="3">
    <source>
        <dbReference type="EMBL" id="NMM46503.1"/>
    </source>
</evidence>
<dbReference type="RefSeq" id="WP_169626901.1">
    <property type="nucleotide sequence ID" value="NZ_JABBNT010000006.1"/>
</dbReference>
<dbReference type="NCBIfam" id="NF041893">
    <property type="entry name" value="TraI_MobP_relax"/>
    <property type="match status" value="1"/>
</dbReference>
<evidence type="ECO:0000259" key="2">
    <source>
        <dbReference type="Pfam" id="PF22863"/>
    </source>
</evidence>
<dbReference type="Proteomes" id="UP000539372">
    <property type="component" value="Unassembled WGS sequence"/>
</dbReference>
<evidence type="ECO:0000313" key="4">
    <source>
        <dbReference type="Proteomes" id="UP000539372"/>
    </source>
</evidence>
<evidence type="ECO:0000259" key="1">
    <source>
        <dbReference type="Pfam" id="PF03432"/>
    </source>
</evidence>
<organism evidence="3 4">
    <name type="scientific">Pacificispira spongiicola</name>
    <dbReference type="NCBI Taxonomy" id="2729598"/>
    <lineage>
        <taxon>Bacteria</taxon>
        <taxon>Pseudomonadati</taxon>
        <taxon>Pseudomonadota</taxon>
        <taxon>Alphaproteobacteria</taxon>
        <taxon>Rhodospirillales</taxon>
        <taxon>Rhodospirillaceae</taxon>
        <taxon>Pacificispira</taxon>
    </lineage>
</organism>
<dbReference type="InterPro" id="IPR005094">
    <property type="entry name" value="Endonuclease_MobA/VirD2"/>
</dbReference>
<feature type="domain" description="TraI-like middle" evidence="2">
    <location>
        <begin position="180"/>
        <end position="269"/>
    </location>
</feature>
<sequence length="479" mass="53368">MIAHKVMEKKERAADKPPPFSKRAYYIAAAKEGNEKLDHLWIVNANAGTELEDLDLAVKEVMAAHSLNTRSKADKTYHLVVSFAAGEKPGLEALKDVERNFARALGFEDHPCVAGTHDNTDHYHIHIAYSKIHPEKLTIHEPKQDFKALARTCREMEKKYGLQPGIKQDKDPIERLLTPKARDYEATTWEASTERKILEHRERLAETFGKAKTWAQLQDLAAKEGLAFAKRGNGLALLTLKGGKGIKASTLGRNFSRKALEEKLGAFEPSRHTSPSKMSWFDRLRPSKRLPGMGPMWRQYATMRGRQAKAPSLVGTLYRNWKTFLYADALNDPLAMALIMTHRGMLDLLLGTDAQRSANRSSRAAANAVAEAPKPKASETTILVDQGTAPYRHKEGAPETYFVTIRTGDQSPATIWGKDLARAIAAGRVKPGDPISISLDQEKAAFDTSIRQAGARMRGRNIWRISKVTVRGMDRGADR</sequence>
<keyword evidence="4" id="KW-1185">Reference proteome</keyword>
<feature type="domain" description="MobA/VirD2-like nuclease" evidence="1">
    <location>
        <begin position="46"/>
        <end position="162"/>
    </location>
</feature>
<gene>
    <name evidence="3" type="ORF">HH303_18575</name>
</gene>
<dbReference type="AlphaFoldDB" id="A0A7Y0E3K3"/>
<name>A0A7Y0E3K3_9PROT</name>
<dbReference type="InterPro" id="IPR049751">
    <property type="entry name" value="TraI/MobA_relaxases"/>
</dbReference>
<dbReference type="Pfam" id="PF03432">
    <property type="entry name" value="Relaxase"/>
    <property type="match status" value="1"/>
</dbReference>
<comment type="caution">
    <text evidence="3">The sequence shown here is derived from an EMBL/GenBank/DDBJ whole genome shotgun (WGS) entry which is preliminary data.</text>
</comment>